<keyword evidence="5 6" id="KW-0472">Membrane</keyword>
<dbReference type="InterPro" id="IPR037185">
    <property type="entry name" value="EmrE-like"/>
</dbReference>
<comment type="caution">
    <text evidence="8">The sequence shown here is derived from an EMBL/GenBank/DDBJ whole genome shotgun (WGS) entry which is preliminary data.</text>
</comment>
<feature type="transmembrane region" description="Helical" evidence="6">
    <location>
        <begin position="101"/>
        <end position="122"/>
    </location>
</feature>
<evidence type="ECO:0000256" key="2">
    <source>
        <dbReference type="ARBA" id="ARBA00022475"/>
    </source>
</evidence>
<reference evidence="8 9" key="1">
    <citation type="journal article" date="2016" name="Nat. Commun.">
        <title>Thousands of microbial genomes shed light on interconnected biogeochemical processes in an aquifer system.</title>
        <authorList>
            <person name="Anantharaman K."/>
            <person name="Brown C.T."/>
            <person name="Hug L.A."/>
            <person name="Sharon I."/>
            <person name="Castelle C.J."/>
            <person name="Probst A.J."/>
            <person name="Thomas B.C."/>
            <person name="Singh A."/>
            <person name="Wilkins M.J."/>
            <person name="Karaoz U."/>
            <person name="Brodie E.L."/>
            <person name="Williams K.H."/>
            <person name="Hubbard S.S."/>
            <person name="Banfield J.F."/>
        </authorList>
    </citation>
    <scope>NUCLEOTIDE SEQUENCE [LARGE SCALE GENOMIC DNA]</scope>
</reference>
<feature type="transmembrane region" description="Helical" evidence="6">
    <location>
        <begin position="163"/>
        <end position="182"/>
    </location>
</feature>
<evidence type="ECO:0000313" key="8">
    <source>
        <dbReference type="EMBL" id="OGC45433.1"/>
    </source>
</evidence>
<accession>A0A1F4UMK4</accession>
<comment type="subcellular location">
    <subcellularLocation>
        <location evidence="1">Cell membrane</location>
        <topology evidence="1">Multi-pass membrane protein</topology>
    </subcellularLocation>
</comment>
<feature type="transmembrane region" description="Helical" evidence="6">
    <location>
        <begin position="74"/>
        <end position="95"/>
    </location>
</feature>
<gene>
    <name evidence="8" type="ORF">A2V49_03105</name>
</gene>
<feature type="transmembrane region" description="Helical" evidence="6">
    <location>
        <begin position="12"/>
        <end position="32"/>
    </location>
</feature>
<evidence type="ECO:0000256" key="1">
    <source>
        <dbReference type="ARBA" id="ARBA00004651"/>
    </source>
</evidence>
<feature type="transmembrane region" description="Helical" evidence="6">
    <location>
        <begin position="213"/>
        <end position="232"/>
    </location>
</feature>
<keyword evidence="2" id="KW-1003">Cell membrane</keyword>
<evidence type="ECO:0000256" key="3">
    <source>
        <dbReference type="ARBA" id="ARBA00022692"/>
    </source>
</evidence>
<evidence type="ECO:0000313" key="9">
    <source>
        <dbReference type="Proteomes" id="UP000178615"/>
    </source>
</evidence>
<dbReference type="SUPFAM" id="SSF103481">
    <property type="entry name" value="Multidrug resistance efflux transporter EmrE"/>
    <property type="match status" value="2"/>
</dbReference>
<evidence type="ECO:0000256" key="6">
    <source>
        <dbReference type="SAM" id="Phobius"/>
    </source>
</evidence>
<dbReference type="Proteomes" id="UP000178615">
    <property type="component" value="Unassembled WGS sequence"/>
</dbReference>
<name>A0A1F4UMK4_UNCKA</name>
<feature type="transmembrane region" description="Helical" evidence="6">
    <location>
        <begin position="44"/>
        <end position="62"/>
    </location>
</feature>
<dbReference type="AlphaFoldDB" id="A0A1F4UMK4"/>
<dbReference type="Pfam" id="PF00892">
    <property type="entry name" value="EamA"/>
    <property type="match status" value="2"/>
</dbReference>
<protein>
    <recommendedName>
        <fullName evidence="7">EamA domain-containing protein</fullName>
    </recommendedName>
</protein>
<feature type="transmembrane region" description="Helical" evidence="6">
    <location>
        <begin position="244"/>
        <end position="272"/>
    </location>
</feature>
<dbReference type="PANTHER" id="PTHR32322">
    <property type="entry name" value="INNER MEMBRANE TRANSPORTER"/>
    <property type="match status" value="1"/>
</dbReference>
<evidence type="ECO:0000259" key="7">
    <source>
        <dbReference type="Pfam" id="PF00892"/>
    </source>
</evidence>
<evidence type="ECO:0000256" key="5">
    <source>
        <dbReference type="ARBA" id="ARBA00023136"/>
    </source>
</evidence>
<dbReference type="GO" id="GO:0005886">
    <property type="term" value="C:plasma membrane"/>
    <property type="evidence" value="ECO:0007669"/>
    <property type="project" value="UniProtKB-SubCell"/>
</dbReference>
<dbReference type="EMBL" id="MEUV01000037">
    <property type="protein sequence ID" value="OGC45433.1"/>
    <property type="molecule type" value="Genomic_DNA"/>
</dbReference>
<feature type="transmembrane region" description="Helical" evidence="6">
    <location>
        <begin position="309"/>
        <end position="327"/>
    </location>
</feature>
<feature type="domain" description="EamA" evidence="7">
    <location>
        <begin position="200"/>
        <end position="324"/>
    </location>
</feature>
<feature type="transmembrane region" description="Helical" evidence="6">
    <location>
        <begin position="284"/>
        <end position="303"/>
    </location>
</feature>
<sequence length="330" mass="37378">MRFTKLPKNSLSYFYLGLIITYIIWGAAGPIIKLTLDYVPPYTFLFIRFLLVCILVLPHVLYNLKHESVNPKVYLKIFVLGVFAQTSLIFIFLGLKYTSSLEATIISLLGPLLSVWAGHFFYKERIELNIKLGLAIATLGTIFVALEPILTEAHLTVEVEKRIFGNFMVILNNLSFLLYIIWSKISMGQSNVMIKKSLKYIHMKPMTKSYSPILLTSLSFYIGLITFIPFSLLELGGYFGPVSFSLIGLSAIPVVGILFMAIFSSIVAYYLFEWSLTKVSVKETAVFSYLQPIFTLPFAYWLLRELPNTNMMIGCIIIAFGVMIAEIKKS</sequence>
<feature type="domain" description="EamA" evidence="7">
    <location>
        <begin position="15"/>
        <end position="145"/>
    </location>
</feature>
<feature type="transmembrane region" description="Helical" evidence="6">
    <location>
        <begin position="134"/>
        <end position="151"/>
    </location>
</feature>
<organism evidence="8 9">
    <name type="scientific">candidate division WWE3 bacterium RBG_19FT_COMBO_34_6</name>
    <dbReference type="NCBI Taxonomy" id="1802612"/>
    <lineage>
        <taxon>Bacteria</taxon>
        <taxon>Katanobacteria</taxon>
    </lineage>
</organism>
<keyword evidence="4 6" id="KW-1133">Transmembrane helix</keyword>
<evidence type="ECO:0000256" key="4">
    <source>
        <dbReference type="ARBA" id="ARBA00022989"/>
    </source>
</evidence>
<dbReference type="InterPro" id="IPR000620">
    <property type="entry name" value="EamA_dom"/>
</dbReference>
<keyword evidence="3 6" id="KW-0812">Transmembrane</keyword>
<dbReference type="InterPro" id="IPR050638">
    <property type="entry name" value="AA-Vitamin_Transporters"/>
</dbReference>
<proteinExistence type="predicted"/>
<dbReference type="PANTHER" id="PTHR32322:SF18">
    <property type="entry name" value="S-ADENOSYLMETHIONINE_S-ADENOSYLHOMOCYSTEINE TRANSPORTER"/>
    <property type="match status" value="1"/>
</dbReference>